<reference evidence="6 7" key="1">
    <citation type="journal article" date="2020" name="bioRxiv">
        <title>Metabolic contributions of an alphaproteobacterial endosymbiont in the apicomplexan Cardiosporidium cionae.</title>
        <authorList>
            <person name="Hunter E.S."/>
            <person name="Paight C.J."/>
            <person name="Lane C.E."/>
        </authorList>
    </citation>
    <scope>NUCLEOTIDE SEQUENCE [LARGE SCALE GENOMIC DNA]</scope>
    <source>
        <strain evidence="6">ESH_2018</strain>
    </source>
</reference>
<dbReference type="Proteomes" id="UP000823046">
    <property type="component" value="Unassembled WGS sequence"/>
</dbReference>
<dbReference type="EMBL" id="JADAQX010000353">
    <property type="protein sequence ID" value="KAF8820563.1"/>
    <property type="molecule type" value="Genomic_DNA"/>
</dbReference>
<comment type="subcellular location">
    <subcellularLocation>
        <location evidence="1">Membrane</location>
        <topology evidence="1">Multi-pass membrane protein</topology>
    </subcellularLocation>
</comment>
<dbReference type="InterPro" id="IPR023395">
    <property type="entry name" value="MCP_dom_sf"/>
</dbReference>
<accession>A0ABQ7J9C8</accession>
<evidence type="ECO:0000256" key="4">
    <source>
        <dbReference type="PROSITE-ProRule" id="PRU00282"/>
    </source>
</evidence>
<evidence type="ECO:0000256" key="1">
    <source>
        <dbReference type="ARBA" id="ARBA00004141"/>
    </source>
</evidence>
<dbReference type="Gene3D" id="1.50.40.10">
    <property type="entry name" value="Mitochondrial carrier domain"/>
    <property type="match status" value="1"/>
</dbReference>
<evidence type="ECO:0000256" key="5">
    <source>
        <dbReference type="SAM" id="Phobius"/>
    </source>
</evidence>
<gene>
    <name evidence="6" type="ORF">IE077_003034</name>
</gene>
<organism evidence="6 7">
    <name type="scientific">Cardiosporidium cionae</name>
    <dbReference type="NCBI Taxonomy" id="476202"/>
    <lineage>
        <taxon>Eukaryota</taxon>
        <taxon>Sar</taxon>
        <taxon>Alveolata</taxon>
        <taxon>Apicomplexa</taxon>
        <taxon>Aconoidasida</taxon>
        <taxon>Nephromycida</taxon>
        <taxon>Cardiosporidium</taxon>
    </lineage>
</organism>
<protein>
    <submittedName>
        <fullName evidence="6">Uncharacterized protein</fullName>
    </submittedName>
</protein>
<dbReference type="InterPro" id="IPR018108">
    <property type="entry name" value="MCP_transmembrane"/>
</dbReference>
<feature type="repeat" description="Solcar" evidence="4">
    <location>
        <begin position="184"/>
        <end position="269"/>
    </location>
</feature>
<evidence type="ECO:0000256" key="3">
    <source>
        <dbReference type="ARBA" id="ARBA00023136"/>
    </source>
</evidence>
<keyword evidence="2 4" id="KW-0812">Transmembrane</keyword>
<evidence type="ECO:0000313" key="6">
    <source>
        <dbReference type="EMBL" id="KAF8820563.1"/>
    </source>
</evidence>
<feature type="transmembrane region" description="Helical" evidence="5">
    <location>
        <begin position="323"/>
        <end position="342"/>
    </location>
</feature>
<name>A0ABQ7J9C8_9APIC</name>
<dbReference type="PROSITE" id="PS50920">
    <property type="entry name" value="SOLCAR"/>
    <property type="match status" value="1"/>
</dbReference>
<proteinExistence type="predicted"/>
<keyword evidence="5" id="KW-1133">Transmembrane helix</keyword>
<evidence type="ECO:0000313" key="7">
    <source>
        <dbReference type="Proteomes" id="UP000823046"/>
    </source>
</evidence>
<dbReference type="SUPFAM" id="SSF103506">
    <property type="entry name" value="Mitochondrial carrier"/>
    <property type="match status" value="1"/>
</dbReference>
<keyword evidence="7" id="KW-1185">Reference proteome</keyword>
<sequence length="344" mass="39424">MNHCAASEVTQLDAGLTRRSAPTPLHFDLRINPSFFLTYPLHAVQCRTLCYRYANTMRVANHYPQVAINGLRGIDDLTFGSSHNFWSSFQNNGWGFYKILPHRHLKMVFKSEGLAGLYRGVNLFLIHLTVRESIRYVLLRYCYTTLETICSSLDKFCGFFCRTFGLCTKDQISDDEVTLSEESNNRRCIMQPKYLAKYISEILSYPLLTCTSRLIVYEGFERLGIQDALELTYLYDGFKGFYQGFLPHFLVASANDIAEFLIHFIINSSSFPEEYSERVNLLLSAFPNALLLPLSQLSLVQRCQSSMEGLCRYEAPLVILRNFPWMIFSMTSIASILLLVAITN</sequence>
<keyword evidence="3 4" id="KW-0472">Membrane</keyword>
<comment type="caution">
    <text evidence="6">The sequence shown here is derived from an EMBL/GenBank/DDBJ whole genome shotgun (WGS) entry which is preliminary data.</text>
</comment>
<evidence type="ECO:0000256" key="2">
    <source>
        <dbReference type="ARBA" id="ARBA00022692"/>
    </source>
</evidence>